<feature type="transmembrane region" description="Helical" evidence="2">
    <location>
        <begin position="45"/>
        <end position="64"/>
    </location>
</feature>
<protein>
    <submittedName>
        <fullName evidence="3">Uncharacterized protein</fullName>
    </submittedName>
</protein>
<feature type="region of interest" description="Disordered" evidence="1">
    <location>
        <begin position="92"/>
        <end position="112"/>
    </location>
</feature>
<reference evidence="3" key="1">
    <citation type="submission" date="2022-10" db="EMBL/GenBank/DDBJ databases">
        <title>The WGS of Solirubrobacter sp. CPCC 204708.</title>
        <authorList>
            <person name="Jiang Z."/>
        </authorList>
    </citation>
    <scope>NUCLEOTIDE SEQUENCE</scope>
    <source>
        <strain evidence="3">CPCC 204708</strain>
    </source>
</reference>
<name>A0ABT4RGV8_9ACTN</name>
<keyword evidence="4" id="KW-1185">Reference proteome</keyword>
<evidence type="ECO:0000256" key="2">
    <source>
        <dbReference type="SAM" id="Phobius"/>
    </source>
</evidence>
<sequence>MTTDTLDRLRAADPARDLEVPVPEDLLTRLVSTPRRRRRRRTRRAALAVPFAVAASIAGFALLAPDVTPPDLAARAYAQTAVPAEEILYTRITSRTESNGPGVPPSESRTEERWQLGARWHTISRHSSGERFEEYLDADGVLHFTNGDTARRSDGGDARMYIDQHAPGFLREFRQAYERGALDPAGDTTFNGRAAKRYIVTWDRSRAEYFIDADTGTPLGSRSVMAIYGPDRTSQIGEQRTTVVVEALESLPPTRENLNRLTPG</sequence>
<keyword evidence="2" id="KW-0812">Transmembrane</keyword>
<evidence type="ECO:0000256" key="1">
    <source>
        <dbReference type="SAM" id="MobiDB-lite"/>
    </source>
</evidence>
<organism evidence="3 4">
    <name type="scientific">Solirubrobacter deserti</name>
    <dbReference type="NCBI Taxonomy" id="2282478"/>
    <lineage>
        <taxon>Bacteria</taxon>
        <taxon>Bacillati</taxon>
        <taxon>Actinomycetota</taxon>
        <taxon>Thermoleophilia</taxon>
        <taxon>Solirubrobacterales</taxon>
        <taxon>Solirubrobacteraceae</taxon>
        <taxon>Solirubrobacter</taxon>
    </lineage>
</organism>
<dbReference type="RefSeq" id="WP_202957281.1">
    <property type="nucleotide sequence ID" value="NZ_JAPCID010000010.1"/>
</dbReference>
<evidence type="ECO:0000313" key="4">
    <source>
        <dbReference type="Proteomes" id="UP001147700"/>
    </source>
</evidence>
<comment type="caution">
    <text evidence="3">The sequence shown here is derived from an EMBL/GenBank/DDBJ whole genome shotgun (WGS) entry which is preliminary data.</text>
</comment>
<gene>
    <name evidence="3" type="ORF">OJ962_08845</name>
</gene>
<proteinExistence type="predicted"/>
<accession>A0ABT4RGV8</accession>
<evidence type="ECO:0000313" key="3">
    <source>
        <dbReference type="EMBL" id="MDA0137601.1"/>
    </source>
</evidence>
<dbReference type="Proteomes" id="UP001147700">
    <property type="component" value="Unassembled WGS sequence"/>
</dbReference>
<keyword evidence="2" id="KW-0472">Membrane</keyword>
<dbReference type="EMBL" id="JAPCID010000010">
    <property type="protein sequence ID" value="MDA0137601.1"/>
    <property type="molecule type" value="Genomic_DNA"/>
</dbReference>
<keyword evidence="2" id="KW-1133">Transmembrane helix</keyword>